<dbReference type="GO" id="GO:0000160">
    <property type="term" value="P:phosphorelay signal transduction system"/>
    <property type="evidence" value="ECO:0007669"/>
    <property type="project" value="UniProtKB-KW"/>
</dbReference>
<evidence type="ECO:0000256" key="6">
    <source>
        <dbReference type="PROSITE-ProRule" id="PRU00169"/>
    </source>
</evidence>
<evidence type="ECO:0000256" key="1">
    <source>
        <dbReference type="ARBA" id="ARBA00022553"/>
    </source>
</evidence>
<dbReference type="PROSITE" id="PS50110">
    <property type="entry name" value="RESPONSE_REGULATORY"/>
    <property type="match status" value="1"/>
</dbReference>
<feature type="domain" description="Response regulatory" evidence="8">
    <location>
        <begin position="4"/>
        <end position="118"/>
    </location>
</feature>
<keyword evidence="2" id="KW-0902">Two-component regulatory system</keyword>
<dbReference type="InterPro" id="IPR036388">
    <property type="entry name" value="WH-like_DNA-bd_sf"/>
</dbReference>
<dbReference type="Gene3D" id="1.10.10.10">
    <property type="entry name" value="Winged helix-like DNA-binding domain superfamily/Winged helix DNA-binding domain"/>
    <property type="match status" value="1"/>
</dbReference>
<evidence type="ECO:0000256" key="4">
    <source>
        <dbReference type="ARBA" id="ARBA00023125"/>
    </source>
</evidence>
<dbReference type="InterPro" id="IPR011006">
    <property type="entry name" value="CheY-like_superfamily"/>
</dbReference>
<feature type="modified residue" description="4-aspartylphosphate" evidence="6">
    <location>
        <position position="53"/>
    </location>
</feature>
<name>E1SSU4_FERBD</name>
<dbReference type="SUPFAM" id="SSF46894">
    <property type="entry name" value="C-terminal effector domain of the bipartite response regulators"/>
    <property type="match status" value="1"/>
</dbReference>
<dbReference type="InterPro" id="IPR000792">
    <property type="entry name" value="Tscrpt_reg_LuxR_C"/>
</dbReference>
<dbReference type="AlphaFoldDB" id="E1SSU4"/>
<evidence type="ECO:0000256" key="5">
    <source>
        <dbReference type="ARBA" id="ARBA00023163"/>
    </source>
</evidence>
<sequence>MSNAIFVIDDEADVREALSWMLEGCGYQPRCFASAQAFLAELDPTQTGVAIIDIKMPVMDGLELQAELNRVGSPLSQVFLTGNATVPKAVQALQNGALDFLEKPVDGDKLLAIIRQGLARSSQLAQSSRQKADLEQRLASLTPRERDLMERVVAGKANKVIAAELFIAQRTVEIHRHNLFDKMGVSNAAELALLLGRHQAQG</sequence>
<dbReference type="PANTHER" id="PTHR44688">
    <property type="entry name" value="DNA-BINDING TRANSCRIPTIONAL ACTIVATOR DEVR_DOSR"/>
    <property type="match status" value="1"/>
</dbReference>
<dbReference type="InterPro" id="IPR016032">
    <property type="entry name" value="Sig_transdc_resp-reg_C-effctor"/>
</dbReference>
<protein>
    <submittedName>
        <fullName evidence="9">Two component transcriptional regulator, LuxR family</fullName>
    </submittedName>
</protein>
<dbReference type="PANTHER" id="PTHR44688:SF16">
    <property type="entry name" value="DNA-BINDING TRANSCRIPTIONAL ACTIVATOR DEVR_DOSR"/>
    <property type="match status" value="1"/>
</dbReference>
<dbReference type="GeneID" id="67183122"/>
<evidence type="ECO:0000313" key="9">
    <source>
        <dbReference type="EMBL" id="ADN77098.1"/>
    </source>
</evidence>
<reference evidence="9 10" key="1">
    <citation type="journal article" date="2010" name="Stand. Genomic Sci.">
        <title>Complete genome sequence of Ferrimonas balearica type strain (PAT).</title>
        <authorList>
            <person name="Nolan M."/>
            <person name="Sikorski J."/>
            <person name="Davenport K."/>
            <person name="Lucas S."/>
            <person name="Glavina Del Rio T."/>
            <person name="Tice H."/>
            <person name="Cheng J."/>
            <person name="Goodwin L."/>
            <person name="Pitluck S."/>
            <person name="Liolios K."/>
            <person name="Ivanova N."/>
            <person name="Mavromatis K."/>
            <person name="Ovchinnikova G."/>
            <person name="Pati A."/>
            <person name="Chen A."/>
            <person name="Palaniappan K."/>
            <person name="Land M."/>
            <person name="Hauser L."/>
            <person name="Chang Y."/>
            <person name="Jeffries C."/>
            <person name="Tapia R."/>
            <person name="Brettin T."/>
            <person name="Detter J."/>
            <person name="Han C."/>
            <person name="Yasawong M."/>
            <person name="Rohde M."/>
            <person name="Tindall B."/>
            <person name="Goker M."/>
            <person name="Woyke T."/>
            <person name="Bristow J."/>
            <person name="Eisen J."/>
            <person name="Markowitz V."/>
            <person name="Hugenholtz P."/>
            <person name="Kyrpides N."/>
            <person name="Klenk H."/>
            <person name="Lapidus A."/>
        </authorList>
    </citation>
    <scope>NUCLEOTIDE SEQUENCE [LARGE SCALE GENOMIC DNA]</scope>
    <source>
        <strain evidence="10">DSM 9799 / CCM 4581 / KCTC 23876 / PAT</strain>
    </source>
</reference>
<dbReference type="KEGG" id="fbl:Fbal_2896"/>
<dbReference type="CDD" id="cd06170">
    <property type="entry name" value="LuxR_C_like"/>
    <property type="match status" value="1"/>
</dbReference>
<keyword evidence="3" id="KW-0805">Transcription regulation</keyword>
<dbReference type="Gene3D" id="3.40.50.2300">
    <property type="match status" value="1"/>
</dbReference>
<dbReference type="PROSITE" id="PS50043">
    <property type="entry name" value="HTH_LUXR_2"/>
    <property type="match status" value="1"/>
</dbReference>
<evidence type="ECO:0000256" key="3">
    <source>
        <dbReference type="ARBA" id="ARBA00023015"/>
    </source>
</evidence>
<dbReference type="Pfam" id="PF00072">
    <property type="entry name" value="Response_reg"/>
    <property type="match status" value="1"/>
</dbReference>
<dbReference type="PRINTS" id="PR00038">
    <property type="entry name" value="HTHLUXR"/>
</dbReference>
<gene>
    <name evidence="9" type="ordered locus">Fbal_2896</name>
</gene>
<dbReference type="RefSeq" id="WP_013346404.1">
    <property type="nucleotide sequence ID" value="NC_014541.1"/>
</dbReference>
<dbReference type="SMART" id="SM00448">
    <property type="entry name" value="REC"/>
    <property type="match status" value="1"/>
</dbReference>
<evidence type="ECO:0000259" key="7">
    <source>
        <dbReference type="PROSITE" id="PS50043"/>
    </source>
</evidence>
<proteinExistence type="predicted"/>
<evidence type="ECO:0000313" key="10">
    <source>
        <dbReference type="Proteomes" id="UP000006683"/>
    </source>
</evidence>
<keyword evidence="10" id="KW-1185">Reference proteome</keyword>
<evidence type="ECO:0000256" key="2">
    <source>
        <dbReference type="ARBA" id="ARBA00023012"/>
    </source>
</evidence>
<dbReference type="PROSITE" id="PS00622">
    <property type="entry name" value="HTH_LUXR_1"/>
    <property type="match status" value="1"/>
</dbReference>
<organism evidence="9 10">
    <name type="scientific">Ferrimonas balearica (strain DSM 9799 / CCM 4581 / KCTC 23876 / PAT)</name>
    <dbReference type="NCBI Taxonomy" id="550540"/>
    <lineage>
        <taxon>Bacteria</taxon>
        <taxon>Pseudomonadati</taxon>
        <taxon>Pseudomonadota</taxon>
        <taxon>Gammaproteobacteria</taxon>
        <taxon>Alteromonadales</taxon>
        <taxon>Ferrimonadaceae</taxon>
        <taxon>Ferrimonas</taxon>
    </lineage>
</organism>
<dbReference type="SMART" id="SM00421">
    <property type="entry name" value="HTH_LUXR"/>
    <property type="match status" value="1"/>
</dbReference>
<dbReference type="Proteomes" id="UP000006683">
    <property type="component" value="Chromosome"/>
</dbReference>
<dbReference type="EMBL" id="CP002209">
    <property type="protein sequence ID" value="ADN77098.1"/>
    <property type="molecule type" value="Genomic_DNA"/>
</dbReference>
<dbReference type="OrthoDB" id="9802186at2"/>
<dbReference type="eggNOG" id="COG4566">
    <property type="taxonomic scope" value="Bacteria"/>
</dbReference>
<keyword evidence="4" id="KW-0238">DNA-binding</keyword>
<accession>E1SSU4</accession>
<dbReference type="HOGENOM" id="CLU_000445_90_4_6"/>
<dbReference type="SUPFAM" id="SSF52172">
    <property type="entry name" value="CheY-like"/>
    <property type="match status" value="1"/>
</dbReference>
<dbReference type="FunFam" id="3.40.50.2300:FF:000018">
    <property type="entry name" value="DNA-binding transcriptional regulator NtrC"/>
    <property type="match status" value="1"/>
</dbReference>
<keyword evidence="5" id="KW-0804">Transcription</keyword>
<dbReference type="Pfam" id="PF00196">
    <property type="entry name" value="GerE"/>
    <property type="match status" value="1"/>
</dbReference>
<evidence type="ECO:0000259" key="8">
    <source>
        <dbReference type="PROSITE" id="PS50110"/>
    </source>
</evidence>
<feature type="domain" description="HTH luxR-type" evidence="7">
    <location>
        <begin position="134"/>
        <end position="199"/>
    </location>
</feature>
<dbReference type="GO" id="GO:0003677">
    <property type="term" value="F:DNA binding"/>
    <property type="evidence" value="ECO:0007669"/>
    <property type="project" value="UniProtKB-KW"/>
</dbReference>
<dbReference type="GO" id="GO:0006355">
    <property type="term" value="P:regulation of DNA-templated transcription"/>
    <property type="evidence" value="ECO:0007669"/>
    <property type="project" value="InterPro"/>
</dbReference>
<dbReference type="STRING" id="550540.Fbal_2896"/>
<keyword evidence="1 6" id="KW-0597">Phosphoprotein</keyword>
<dbReference type="InterPro" id="IPR001789">
    <property type="entry name" value="Sig_transdc_resp-reg_receiver"/>
</dbReference>